<protein>
    <submittedName>
        <fullName evidence="3">Uncharacterized protein</fullName>
    </submittedName>
</protein>
<sequence length="754" mass="80281">MNGIAMSSTKSSGQQRTTSTSNHRRNIVNSSTTTTKKHPSLINISASLSNPTPRLARSPFQSHAATSRTITYTSTSIHTRSKPPSLVSEPSSRVPLQPRDRNQDARSVTTSSRTSSCVSIAVSSRSSARPNRMPPIGGSGERPRQPQLAAKPLRPPLTPKVASKASHSQPVTPLGRRAPPVQTPTVATLASAKDEAASPLASFLTHNITPRSGSRQSRVESTTTTPSGTPVPDRASDGWADSPKLAGLGASISPLENGRSTAVGSALGEPADSKFFYASEARSAQASTTSSRPSSNVNKSPPTFFYANGTTAHNSSAPSNPANPIYSSNTAATSEPTVSKFFYANGTPDVSAKGGMIPSGPGSALTSASRLPHSRPTTSNSAMPPVIPPITSRPTSPIKAASNPTTHTLHNNSSSPTPSLAAPMLAPAPRNVGFRRDSMESSTHRTSRAHSRTGSIPSIETVTGTRLTHSPTSPGPVSPLPSPGVMQPAVTMATIMQAVDAIGEEDDSKDGEAPCALQSPTKSVSNDPISELVMNARRERKVQDLEITNASLEAINRTLERQLRKQTAELRRYRRLSRSGRLSLASVASSRVTSGASTIQGGLPDLSEEEDSCAEDDSIDEDDLSSSESRSTDEPLSPDTRILARRKRDEKRLQLDLTKHQELLIDSQKINQSLKRCLDWTEVLIKEGKKALDYHVSVSEVELGGRVLAPPDEDEEESTYLEQLTDGEPSRADSAQRPSLAVRRVRETTPLDRG</sequence>
<feature type="compositionally biased region" description="Low complexity" evidence="2">
    <location>
        <begin position="389"/>
        <end position="398"/>
    </location>
</feature>
<evidence type="ECO:0000256" key="1">
    <source>
        <dbReference type="SAM" id="Coils"/>
    </source>
</evidence>
<feature type="compositionally biased region" description="Low complexity" evidence="2">
    <location>
        <begin position="66"/>
        <end position="78"/>
    </location>
</feature>
<feature type="compositionally biased region" description="Polar residues" evidence="2">
    <location>
        <begin position="1"/>
        <end position="34"/>
    </location>
</feature>
<feature type="region of interest" description="Disordered" evidence="2">
    <location>
        <begin position="707"/>
        <end position="754"/>
    </location>
</feature>
<accession>A0AA39GQN6</accession>
<keyword evidence="1" id="KW-0175">Coiled coil</keyword>
<feature type="compositionally biased region" description="Low complexity" evidence="2">
    <location>
        <begin position="105"/>
        <end position="128"/>
    </location>
</feature>
<dbReference type="PANTHER" id="PTHR38701">
    <property type="entry name" value="CHROMOSOME 8, WHOLE GENOME SHOTGUN SEQUENCE"/>
    <property type="match status" value="1"/>
</dbReference>
<organism evidence="3 4">
    <name type="scientific">Sarocladium strictum</name>
    <name type="common">Black bundle disease fungus</name>
    <name type="synonym">Acremonium strictum</name>
    <dbReference type="NCBI Taxonomy" id="5046"/>
    <lineage>
        <taxon>Eukaryota</taxon>
        <taxon>Fungi</taxon>
        <taxon>Dikarya</taxon>
        <taxon>Ascomycota</taxon>
        <taxon>Pezizomycotina</taxon>
        <taxon>Sordariomycetes</taxon>
        <taxon>Hypocreomycetidae</taxon>
        <taxon>Hypocreales</taxon>
        <taxon>Sarocladiaceae</taxon>
        <taxon>Sarocladium</taxon>
    </lineage>
</organism>
<feature type="compositionally biased region" description="Polar residues" evidence="2">
    <location>
        <begin position="308"/>
        <end position="321"/>
    </location>
</feature>
<feature type="compositionally biased region" description="Low complexity" evidence="2">
    <location>
        <begin position="284"/>
        <end position="295"/>
    </location>
</feature>
<feature type="compositionally biased region" description="Polar residues" evidence="2">
    <location>
        <begin position="518"/>
        <end position="528"/>
    </location>
</feature>
<feature type="region of interest" description="Disordered" evidence="2">
    <location>
        <begin position="593"/>
        <end position="645"/>
    </location>
</feature>
<name>A0AA39GQN6_SARSR</name>
<feature type="compositionally biased region" description="Polar residues" evidence="2">
    <location>
        <begin position="364"/>
        <end position="382"/>
    </location>
</feature>
<dbReference type="EMBL" id="JAPDFR010000001">
    <property type="protein sequence ID" value="KAK0391656.1"/>
    <property type="molecule type" value="Genomic_DNA"/>
</dbReference>
<feature type="region of interest" description="Disordered" evidence="2">
    <location>
        <begin position="203"/>
        <end position="264"/>
    </location>
</feature>
<feature type="coiled-coil region" evidence="1">
    <location>
        <begin position="542"/>
        <end position="576"/>
    </location>
</feature>
<feature type="compositionally biased region" description="Polar residues" evidence="2">
    <location>
        <begin position="204"/>
        <end position="220"/>
    </location>
</feature>
<feature type="region of interest" description="Disordered" evidence="2">
    <location>
        <begin position="284"/>
        <end position="321"/>
    </location>
</feature>
<feature type="compositionally biased region" description="Polar residues" evidence="2">
    <location>
        <begin position="402"/>
        <end position="412"/>
    </location>
</feature>
<dbReference type="PANTHER" id="PTHR38701:SF1">
    <property type="entry name" value="UP-REGULATED DURING SEPTATION PROTEIN 1 DOMAIN-CONTAINING PROTEIN"/>
    <property type="match status" value="1"/>
</dbReference>
<feature type="compositionally biased region" description="Low complexity" evidence="2">
    <location>
        <begin position="413"/>
        <end position="423"/>
    </location>
</feature>
<feature type="compositionally biased region" description="Polar residues" evidence="2">
    <location>
        <begin position="42"/>
        <end position="52"/>
    </location>
</feature>
<dbReference type="Proteomes" id="UP001175261">
    <property type="component" value="Unassembled WGS sequence"/>
</dbReference>
<feature type="region of interest" description="Disordered" evidence="2">
    <location>
        <begin position="1"/>
        <end position="182"/>
    </location>
</feature>
<feature type="compositionally biased region" description="Basic and acidic residues" evidence="2">
    <location>
        <begin position="744"/>
        <end position="754"/>
    </location>
</feature>
<feature type="compositionally biased region" description="Pro residues" evidence="2">
    <location>
        <begin position="473"/>
        <end position="482"/>
    </location>
</feature>
<feature type="compositionally biased region" description="Low complexity" evidence="2">
    <location>
        <begin position="626"/>
        <end position="637"/>
    </location>
</feature>
<feature type="region of interest" description="Disordered" evidence="2">
    <location>
        <begin position="356"/>
        <end position="423"/>
    </location>
</feature>
<gene>
    <name evidence="3" type="ORF">NLU13_1155</name>
</gene>
<evidence type="ECO:0000313" key="3">
    <source>
        <dbReference type="EMBL" id="KAK0391656.1"/>
    </source>
</evidence>
<feature type="compositionally biased region" description="Low complexity" evidence="2">
    <location>
        <begin position="221"/>
        <end position="230"/>
    </location>
</feature>
<feature type="region of interest" description="Disordered" evidence="2">
    <location>
        <begin position="504"/>
        <end position="529"/>
    </location>
</feature>
<feature type="region of interest" description="Disordered" evidence="2">
    <location>
        <begin position="466"/>
        <end position="486"/>
    </location>
</feature>
<feature type="compositionally biased region" description="Acidic residues" evidence="2">
    <location>
        <begin position="606"/>
        <end position="625"/>
    </location>
</feature>
<keyword evidence="4" id="KW-1185">Reference proteome</keyword>
<reference evidence="3" key="1">
    <citation type="submission" date="2022-10" db="EMBL/GenBank/DDBJ databases">
        <title>Determination and structural analysis of whole genome sequence of Sarocladium strictum F4-1.</title>
        <authorList>
            <person name="Hu L."/>
            <person name="Jiang Y."/>
        </authorList>
    </citation>
    <scope>NUCLEOTIDE SEQUENCE</scope>
    <source>
        <strain evidence="3">F4-1</strain>
    </source>
</reference>
<proteinExistence type="predicted"/>
<evidence type="ECO:0000313" key="4">
    <source>
        <dbReference type="Proteomes" id="UP001175261"/>
    </source>
</evidence>
<dbReference type="AlphaFoldDB" id="A0AA39GQN6"/>
<feature type="region of interest" description="Disordered" evidence="2">
    <location>
        <begin position="435"/>
        <end position="454"/>
    </location>
</feature>
<comment type="caution">
    <text evidence="3">The sequence shown here is derived from an EMBL/GenBank/DDBJ whole genome shotgun (WGS) entry which is preliminary data.</text>
</comment>
<evidence type="ECO:0000256" key="2">
    <source>
        <dbReference type="SAM" id="MobiDB-lite"/>
    </source>
</evidence>